<feature type="transmembrane region" description="Helical" evidence="1">
    <location>
        <begin position="7"/>
        <end position="25"/>
    </location>
</feature>
<name>A0A108T855_BACSE</name>
<dbReference type="STRING" id="46506.AA415_01562"/>
<proteinExistence type="predicted"/>
<evidence type="ECO:0000313" key="3">
    <source>
        <dbReference type="EMBL" id="RGM11375.1"/>
    </source>
</evidence>
<dbReference type="EMBL" id="LRGC01000006">
    <property type="protein sequence ID" value="KWR55114.1"/>
    <property type="molecule type" value="Genomic_DNA"/>
</dbReference>
<evidence type="ECO:0000313" key="7">
    <source>
        <dbReference type="Proteomes" id="UP000284777"/>
    </source>
</evidence>
<evidence type="ECO:0000313" key="2">
    <source>
        <dbReference type="EMBL" id="KWR55114.1"/>
    </source>
</evidence>
<dbReference type="Proteomes" id="UP000261223">
    <property type="component" value="Unassembled WGS sequence"/>
</dbReference>
<reference evidence="6 7" key="3">
    <citation type="submission" date="2018-08" db="EMBL/GenBank/DDBJ databases">
        <title>A genome reference for cultivated species of the human gut microbiota.</title>
        <authorList>
            <person name="Zou Y."/>
            <person name="Xue W."/>
            <person name="Luo G."/>
        </authorList>
    </citation>
    <scope>NUCLEOTIDE SEQUENCE [LARGE SCALE GENOMIC DNA]</scope>
    <source>
        <strain evidence="4 7">AF05-4</strain>
        <strain evidence="3 6">TF03-6</strain>
    </source>
</reference>
<evidence type="ECO:0000313" key="4">
    <source>
        <dbReference type="EMBL" id="RGX00184.1"/>
    </source>
</evidence>
<dbReference type="AlphaFoldDB" id="A0A108T855"/>
<dbReference type="RefSeq" id="WP_060385743.1">
    <property type="nucleotide sequence ID" value="NZ_CAXVLE010000028.1"/>
</dbReference>
<comment type="caution">
    <text evidence="2">The sequence shown here is derived from an EMBL/GenBank/DDBJ whole genome shotgun (WGS) entry which is preliminary data.</text>
</comment>
<evidence type="ECO:0000256" key="1">
    <source>
        <dbReference type="SAM" id="Phobius"/>
    </source>
</evidence>
<keyword evidence="5" id="KW-1185">Reference proteome</keyword>
<dbReference type="PATRIC" id="fig|46506.5.peg.1658"/>
<reference evidence="2 5" key="1">
    <citation type="journal article" date="2016" name="BMC Genomics">
        <title>Type VI secretion systems of human gut Bacteroidales segregate into three genetic architectures, two of which are contained on mobile genetic elements.</title>
        <authorList>
            <person name="Coyne M.J."/>
            <person name="Roelofs K.G."/>
            <person name="Comstock L.E."/>
        </authorList>
    </citation>
    <scope>NUCLEOTIDE SEQUENCE [LARGE SCALE GENOMIC DNA]</scope>
    <source>
        <strain evidence="2 5">CL09T03C01</strain>
    </source>
</reference>
<feature type="transmembrane region" description="Helical" evidence="1">
    <location>
        <begin position="37"/>
        <end position="57"/>
    </location>
</feature>
<dbReference type="EMBL" id="QSSV01000018">
    <property type="protein sequence ID" value="RGM11375.1"/>
    <property type="molecule type" value="Genomic_DNA"/>
</dbReference>
<keyword evidence="1" id="KW-1133">Transmembrane helix</keyword>
<dbReference type="Proteomes" id="UP000056419">
    <property type="component" value="Unassembled WGS sequence"/>
</dbReference>
<gene>
    <name evidence="2" type="ORF">AA415_01562</name>
    <name evidence="4" type="ORF">DWV41_02940</name>
    <name evidence="3" type="ORF">DXC34_13720</name>
</gene>
<evidence type="ECO:0000313" key="5">
    <source>
        <dbReference type="Proteomes" id="UP000056419"/>
    </source>
</evidence>
<dbReference type="Proteomes" id="UP000284777">
    <property type="component" value="Unassembled WGS sequence"/>
</dbReference>
<keyword evidence="1" id="KW-0472">Membrane</keyword>
<organism evidence="2 5">
    <name type="scientific">Bacteroides stercoris</name>
    <dbReference type="NCBI Taxonomy" id="46506"/>
    <lineage>
        <taxon>Bacteria</taxon>
        <taxon>Pseudomonadati</taxon>
        <taxon>Bacteroidota</taxon>
        <taxon>Bacteroidia</taxon>
        <taxon>Bacteroidales</taxon>
        <taxon>Bacteroidaceae</taxon>
        <taxon>Bacteroides</taxon>
    </lineage>
</organism>
<keyword evidence="1" id="KW-0812">Transmembrane</keyword>
<dbReference type="EMBL" id="QSBD01000002">
    <property type="protein sequence ID" value="RGX00184.1"/>
    <property type="molecule type" value="Genomic_DNA"/>
</dbReference>
<protein>
    <submittedName>
        <fullName evidence="2">Uncharacterized protein</fullName>
    </submittedName>
</protein>
<accession>A0A108T855</accession>
<evidence type="ECO:0000313" key="6">
    <source>
        <dbReference type="Proteomes" id="UP000261223"/>
    </source>
</evidence>
<sequence length="79" mass="9310">MKRWIKVLLIDCMLIAVYCGVKVVLCLWNDKPVDWEEILLIGAAVAVPYYVLAYLLLYMNNQVKIKRTDKDNHKDEKRL</sequence>
<reference evidence="2" key="2">
    <citation type="submission" date="2016-01" db="EMBL/GenBank/DDBJ databases">
        <authorList>
            <person name="McClelland M."/>
            <person name="Jain A."/>
            <person name="Saraogi P."/>
            <person name="Mendelson R."/>
            <person name="Westerman R."/>
            <person name="SanMiguel P."/>
            <person name="Csonka L."/>
        </authorList>
    </citation>
    <scope>NUCLEOTIDE SEQUENCE</scope>
    <source>
        <strain evidence="2">CL09T03C01</strain>
    </source>
</reference>